<reference evidence="2" key="2">
    <citation type="submission" date="2019-10" db="EMBL/GenBank/DDBJ databases">
        <authorList>
            <consortium name="NCBI Genome Project"/>
        </authorList>
    </citation>
    <scope>NUCLEOTIDE SEQUENCE</scope>
    <source>
        <strain evidence="2">NI907</strain>
    </source>
</reference>
<dbReference type="AlphaFoldDB" id="A0A6P8B0N3"/>
<protein>
    <submittedName>
        <fullName evidence="2">Uncharacterized protein</fullName>
    </submittedName>
</protein>
<proteinExistence type="predicted"/>
<evidence type="ECO:0000313" key="1">
    <source>
        <dbReference type="Proteomes" id="UP000515153"/>
    </source>
</evidence>
<sequence>MTGKKIPVLKRVGRFQGQTIENFLASGKHGRGASSSKSQGKCDAHAESFGRQPAILIFRGCCPKCILSSTTSHHLQWTQASQARASPYSTV</sequence>
<gene>
    <name evidence="2" type="ORF">PgNI_07951</name>
</gene>
<dbReference type="GeneID" id="41962864"/>
<organism evidence="1 2">
    <name type="scientific">Pyricularia grisea</name>
    <name type="common">Crabgrass-specific blast fungus</name>
    <name type="synonym">Magnaporthe grisea</name>
    <dbReference type="NCBI Taxonomy" id="148305"/>
    <lineage>
        <taxon>Eukaryota</taxon>
        <taxon>Fungi</taxon>
        <taxon>Dikarya</taxon>
        <taxon>Ascomycota</taxon>
        <taxon>Pezizomycotina</taxon>
        <taxon>Sordariomycetes</taxon>
        <taxon>Sordariomycetidae</taxon>
        <taxon>Magnaporthales</taxon>
        <taxon>Pyriculariaceae</taxon>
        <taxon>Pyricularia</taxon>
    </lineage>
</organism>
<dbReference type="KEGG" id="pgri:PgNI_07951"/>
<evidence type="ECO:0000313" key="2">
    <source>
        <dbReference type="RefSeq" id="XP_030980733.1"/>
    </source>
</evidence>
<reference evidence="2" key="3">
    <citation type="submission" date="2025-08" db="UniProtKB">
        <authorList>
            <consortium name="RefSeq"/>
        </authorList>
    </citation>
    <scope>IDENTIFICATION</scope>
    <source>
        <strain evidence="2">NI907</strain>
    </source>
</reference>
<keyword evidence="1" id="KW-1185">Reference proteome</keyword>
<reference evidence="2" key="1">
    <citation type="journal article" date="2019" name="Mol. Biol. Evol.">
        <title>Blast fungal genomes show frequent chromosomal changes, gene gains and losses, and effector gene turnover.</title>
        <authorList>
            <person name="Gomez Luciano L.B."/>
            <person name="Jason Tsai I."/>
            <person name="Chuma I."/>
            <person name="Tosa Y."/>
            <person name="Chen Y.H."/>
            <person name="Li J.Y."/>
            <person name="Li M.Y."/>
            <person name="Jade Lu M.Y."/>
            <person name="Nakayashiki H."/>
            <person name="Li W.H."/>
        </authorList>
    </citation>
    <scope>NUCLEOTIDE SEQUENCE</scope>
    <source>
        <strain evidence="2">NI907</strain>
    </source>
</reference>
<dbReference type="RefSeq" id="XP_030980733.1">
    <property type="nucleotide sequence ID" value="XM_031127955.1"/>
</dbReference>
<accession>A0A6P8B0N3</accession>
<dbReference type="Proteomes" id="UP000515153">
    <property type="component" value="Unplaced"/>
</dbReference>
<name>A0A6P8B0N3_PYRGI</name>